<dbReference type="Proteomes" id="UP000604161">
    <property type="component" value="Unassembled WGS sequence"/>
</dbReference>
<protein>
    <recommendedName>
        <fullName evidence="5">CcmD family protein</fullName>
    </recommendedName>
</protein>
<dbReference type="EMBL" id="JACYFC010000002">
    <property type="protein sequence ID" value="MBD5770987.1"/>
    <property type="molecule type" value="Genomic_DNA"/>
</dbReference>
<evidence type="ECO:0000256" key="1">
    <source>
        <dbReference type="SAM" id="Phobius"/>
    </source>
</evidence>
<comment type="caution">
    <text evidence="3">The sequence shown here is derived from an EMBL/GenBank/DDBJ whole genome shotgun (WGS) entry which is preliminary data.</text>
</comment>
<evidence type="ECO:0000313" key="3">
    <source>
        <dbReference type="EMBL" id="MBD5770987.1"/>
    </source>
</evidence>
<proteinExistence type="predicted"/>
<accession>A0ABR8P123</accession>
<evidence type="ECO:0000313" key="4">
    <source>
        <dbReference type="Proteomes" id="UP000604161"/>
    </source>
</evidence>
<organism evidence="3 4">
    <name type="scientific">Marinomonas colpomeniae</name>
    <dbReference type="NCBI Taxonomy" id="2774408"/>
    <lineage>
        <taxon>Bacteria</taxon>
        <taxon>Pseudomonadati</taxon>
        <taxon>Pseudomonadota</taxon>
        <taxon>Gammaproteobacteria</taxon>
        <taxon>Oceanospirillales</taxon>
        <taxon>Oceanospirillaceae</taxon>
        <taxon>Marinomonas</taxon>
    </lineage>
</organism>
<gene>
    <name evidence="3" type="ORF">IF202_07965</name>
</gene>
<keyword evidence="1" id="KW-0812">Transmembrane</keyword>
<keyword evidence="1" id="KW-1133">Transmembrane helix</keyword>
<feature type="transmembrane region" description="Helical" evidence="1">
    <location>
        <begin position="69"/>
        <end position="88"/>
    </location>
</feature>
<evidence type="ECO:0008006" key="5">
    <source>
        <dbReference type="Google" id="ProtNLM"/>
    </source>
</evidence>
<keyword evidence="1" id="KW-0472">Membrane</keyword>
<dbReference type="RefSeq" id="WP_191594346.1">
    <property type="nucleotide sequence ID" value="NZ_JACYFC010000002.1"/>
</dbReference>
<feature type="signal peptide" evidence="2">
    <location>
        <begin position="1"/>
        <end position="18"/>
    </location>
</feature>
<keyword evidence="4" id="KW-1185">Reference proteome</keyword>
<feature type="chain" id="PRO_5046657776" description="CcmD family protein" evidence="2">
    <location>
        <begin position="19"/>
        <end position="115"/>
    </location>
</feature>
<evidence type="ECO:0000256" key="2">
    <source>
        <dbReference type="SAM" id="SignalP"/>
    </source>
</evidence>
<reference evidence="3 4" key="1">
    <citation type="submission" date="2020-09" db="EMBL/GenBank/DDBJ databases">
        <title>Marinomonas sp. nov., isolated from the cysticercosis algae of Qingdao, China.</title>
        <authorList>
            <person name="Sun X."/>
        </authorList>
    </citation>
    <scope>NUCLEOTIDE SEQUENCE [LARGE SCALE GENOMIC DNA]</scope>
    <source>
        <strain evidence="3 4">SM2066</strain>
    </source>
</reference>
<name>A0ABR8P123_9GAMM</name>
<sequence length="115" mass="13205">MLSRLVLGFSFFMSALMAAPVTATEDEQLTQTVFELERSVAILQLSKANLDDYQTMHSKVVSLESRVSFLGNVTFLLCVGLVIVFFQLHRQKKRFLFLEERLESRSLEKTQQKIS</sequence>
<keyword evidence="2" id="KW-0732">Signal</keyword>